<evidence type="ECO:0000313" key="2">
    <source>
        <dbReference type="EMBL" id="SEG58971.1"/>
    </source>
</evidence>
<dbReference type="Proteomes" id="UP000236731">
    <property type="component" value="Unassembled WGS sequence"/>
</dbReference>
<dbReference type="EMBL" id="FNUT01000010">
    <property type="protein sequence ID" value="SEG58971.1"/>
    <property type="molecule type" value="Genomic_DNA"/>
</dbReference>
<reference evidence="3" key="1">
    <citation type="submission" date="2016-10" db="EMBL/GenBank/DDBJ databases">
        <authorList>
            <person name="Varghese N."/>
            <person name="Submissions S."/>
        </authorList>
    </citation>
    <scope>NUCLEOTIDE SEQUENCE [LARGE SCALE GENOMIC DNA]</scope>
    <source>
        <strain evidence="3">DSM 22361</strain>
    </source>
</reference>
<dbReference type="InterPro" id="IPR011249">
    <property type="entry name" value="Metalloenz_LuxS/M16"/>
</dbReference>
<dbReference type="PANTHER" id="PTHR11851:SF224">
    <property type="entry name" value="PROCESSING PROTEASE"/>
    <property type="match status" value="1"/>
</dbReference>
<dbReference type="Gene3D" id="3.30.830.10">
    <property type="entry name" value="Metalloenzyme, LuxS/M16 peptidase-like"/>
    <property type="match status" value="2"/>
</dbReference>
<dbReference type="RefSeq" id="WP_103907186.1">
    <property type="nucleotide sequence ID" value="NZ_CP049246.1"/>
</dbReference>
<dbReference type="PANTHER" id="PTHR11851">
    <property type="entry name" value="METALLOPROTEASE"/>
    <property type="match status" value="1"/>
</dbReference>
<gene>
    <name evidence="2" type="ORF">SAMN05421877_11054</name>
</gene>
<dbReference type="SUPFAM" id="SSF63411">
    <property type="entry name" value="LuxS/MPP-like metallohydrolase"/>
    <property type="match status" value="2"/>
</dbReference>
<dbReference type="InterPro" id="IPR050361">
    <property type="entry name" value="MPP/UQCRC_Complex"/>
</dbReference>
<organism evidence="2 3">
    <name type="scientific">Sphingobacterium lactis</name>
    <dbReference type="NCBI Taxonomy" id="797291"/>
    <lineage>
        <taxon>Bacteria</taxon>
        <taxon>Pseudomonadati</taxon>
        <taxon>Bacteroidota</taxon>
        <taxon>Sphingobacteriia</taxon>
        <taxon>Sphingobacteriales</taxon>
        <taxon>Sphingobacteriaceae</taxon>
        <taxon>Sphingobacterium</taxon>
    </lineage>
</organism>
<protein>
    <submittedName>
        <fullName evidence="2">Predicted Zn-dependent peptidase</fullName>
    </submittedName>
</protein>
<dbReference type="Pfam" id="PF05193">
    <property type="entry name" value="Peptidase_M16_C"/>
    <property type="match status" value="1"/>
</dbReference>
<feature type="domain" description="Peptidase M16 C-terminal" evidence="1">
    <location>
        <begin position="181"/>
        <end position="356"/>
    </location>
</feature>
<evidence type="ECO:0000313" key="3">
    <source>
        <dbReference type="Proteomes" id="UP000236731"/>
    </source>
</evidence>
<accession>A0A1H6BDT0</accession>
<name>A0A1H6BDT0_9SPHI</name>
<sequence>MLNRKEAPALHGIDIMQIERPEELIFANGLRVFVFRAPEQELIKAEFVFNNIFGQPENPVRNTALSSMLKEGTPTYNSAQIAEKIDFYGAYLVPEFSFDQNALTLYTLKKHVDAVLPIVFDVLNNSIVPQQELDTYIRNNRQSLQISLEKTDFIARRTFYKGIFGETRYGQYVTDELLKNLEREDILRLYKQQIQPTNATLFLSGNITEEVMHSFRTYFEEQWQVESTIETTLYIPQNSPATGLVYTAKAGALQSSIRMGKLGIQRSHVDYPALQFTNTLFGGFFGSRLMSNIREDKGYTYSIGSMVANLNHAGFISVVTDVGAQHTEDTLHQIALESTRLQQEKVKEAELELVRNYMLGGMLGSLESIFSHVDKFKSVYFSGLTLDYYDYYAQVVQHIQADQVMDMAQKYLGTEDMLKVVVGKMSHEQLEG</sequence>
<dbReference type="AlphaFoldDB" id="A0A1H6BDT0"/>
<proteinExistence type="predicted"/>
<keyword evidence="3" id="KW-1185">Reference proteome</keyword>
<dbReference type="OrthoDB" id="9811314at2"/>
<dbReference type="GO" id="GO:0046872">
    <property type="term" value="F:metal ion binding"/>
    <property type="evidence" value="ECO:0007669"/>
    <property type="project" value="InterPro"/>
</dbReference>
<evidence type="ECO:0000259" key="1">
    <source>
        <dbReference type="Pfam" id="PF05193"/>
    </source>
</evidence>
<dbReference type="InterPro" id="IPR007863">
    <property type="entry name" value="Peptidase_M16_C"/>
</dbReference>